<dbReference type="GO" id="GO:0007611">
    <property type="term" value="P:learning or memory"/>
    <property type="evidence" value="ECO:0007669"/>
    <property type="project" value="UniProtKB-ARBA"/>
</dbReference>
<sequence length="146" mass="16639">MGSTIRKRKMYDEFLGKVKILADLDKWERLTVADALEPVSFPAHARIVEQGQPGDEFFIILEGEAQVYQRRTEDSQPEMVGQLGPSDYFGEIALLLDRPRAATVLAKTAMKCVKMDRDRFERVLGPCSEILKRNIANYNSYVKLLT</sequence>
<keyword evidence="2" id="KW-0597">Phosphoprotein</keyword>
<dbReference type="GO" id="GO:0034236">
    <property type="term" value="F:protein kinase A catalytic subunit binding"/>
    <property type="evidence" value="ECO:0007669"/>
    <property type="project" value="TreeGrafter"/>
</dbReference>
<dbReference type="SUPFAM" id="SSF51206">
    <property type="entry name" value="cAMP-binding domain-like"/>
    <property type="match status" value="1"/>
</dbReference>
<dbReference type="Gene3D" id="2.60.120.10">
    <property type="entry name" value="Jelly Rolls"/>
    <property type="match status" value="1"/>
</dbReference>
<dbReference type="Proteomes" id="UP000270296">
    <property type="component" value="Unassembled WGS sequence"/>
</dbReference>
<dbReference type="InterPro" id="IPR018490">
    <property type="entry name" value="cNMP-bd_dom_sf"/>
</dbReference>
<dbReference type="FunFam" id="2.60.120.10:FF:000006">
    <property type="entry name" value="cAMP-dependent protein kinase type I-alpha regulatory subunit"/>
    <property type="match status" value="1"/>
</dbReference>
<keyword evidence="3" id="KW-0116">cAMP-binding</keyword>
<feature type="domain" description="Cyclic nucleotide-binding" evidence="7">
    <location>
        <begin position="20"/>
        <end position="141"/>
    </location>
</feature>
<dbReference type="GO" id="GO:0004862">
    <property type="term" value="F:cAMP-dependent protein kinase inhibitor activity"/>
    <property type="evidence" value="ECO:0007669"/>
    <property type="project" value="TreeGrafter"/>
</dbReference>
<evidence type="ECO:0000256" key="1">
    <source>
        <dbReference type="ARBA" id="ARBA00005753"/>
    </source>
</evidence>
<dbReference type="SMART" id="SM00100">
    <property type="entry name" value="cNMP"/>
    <property type="match status" value="1"/>
</dbReference>
<dbReference type="OrthoDB" id="417078at2759"/>
<evidence type="ECO:0000256" key="2">
    <source>
        <dbReference type="ARBA" id="ARBA00022553"/>
    </source>
</evidence>
<keyword evidence="9" id="KW-1185">Reference proteome</keyword>
<evidence type="ECO:0000313" key="9">
    <source>
        <dbReference type="Proteomes" id="UP000270296"/>
    </source>
</evidence>
<dbReference type="GO" id="GO:0005952">
    <property type="term" value="C:cAMP-dependent protein kinase complex"/>
    <property type="evidence" value="ECO:0007669"/>
    <property type="project" value="InterPro"/>
</dbReference>
<dbReference type="AlphaFoldDB" id="A0A183ICF3"/>
<dbReference type="GO" id="GO:0030552">
    <property type="term" value="F:cAMP binding"/>
    <property type="evidence" value="ECO:0007669"/>
    <property type="project" value="UniProtKB-KW"/>
</dbReference>
<name>A0A183ICF3_9BILA</name>
<dbReference type="InterPro" id="IPR050503">
    <property type="entry name" value="cAMP-dep_PK_reg_su-like"/>
</dbReference>
<evidence type="ECO:0000256" key="5">
    <source>
        <dbReference type="ARBA" id="ARBA00022741"/>
    </source>
</evidence>
<organism evidence="10">
    <name type="scientific">Soboliphyme baturini</name>
    <dbReference type="NCBI Taxonomy" id="241478"/>
    <lineage>
        <taxon>Eukaryota</taxon>
        <taxon>Metazoa</taxon>
        <taxon>Ecdysozoa</taxon>
        <taxon>Nematoda</taxon>
        <taxon>Enoplea</taxon>
        <taxon>Dorylaimia</taxon>
        <taxon>Dioctophymatida</taxon>
        <taxon>Dioctophymatoidea</taxon>
        <taxon>Soboliphymatidae</taxon>
        <taxon>Soboliphyme</taxon>
    </lineage>
</organism>
<comment type="similarity">
    <text evidence="1">Belongs to the cAMP-dependent kinase regulatory chain family.</text>
</comment>
<dbReference type="InterPro" id="IPR000595">
    <property type="entry name" value="cNMP-bd_dom"/>
</dbReference>
<dbReference type="GO" id="GO:0005829">
    <property type="term" value="C:cytosol"/>
    <property type="evidence" value="ECO:0007669"/>
    <property type="project" value="TreeGrafter"/>
</dbReference>
<dbReference type="InterPro" id="IPR018488">
    <property type="entry name" value="cNMP-bd_CS"/>
</dbReference>
<dbReference type="InterPro" id="IPR014710">
    <property type="entry name" value="RmlC-like_jellyroll"/>
</dbReference>
<dbReference type="Pfam" id="PF00027">
    <property type="entry name" value="cNMP_binding"/>
    <property type="match status" value="1"/>
</dbReference>
<evidence type="ECO:0000256" key="6">
    <source>
        <dbReference type="ARBA" id="ARBA00023149"/>
    </source>
</evidence>
<keyword evidence="5" id="KW-0547">Nucleotide-binding</keyword>
<accession>A0A183ICF3</accession>
<evidence type="ECO:0000313" key="10">
    <source>
        <dbReference type="WBParaSite" id="SBAD_0000135401-mRNA-1"/>
    </source>
</evidence>
<dbReference type="WBParaSite" id="SBAD_0000135401-mRNA-1">
    <property type="protein sequence ID" value="SBAD_0000135401-mRNA-1"/>
    <property type="gene ID" value="SBAD_0000135401"/>
</dbReference>
<reference evidence="10" key="1">
    <citation type="submission" date="2016-06" db="UniProtKB">
        <authorList>
            <consortium name="WormBaseParasite"/>
        </authorList>
    </citation>
    <scope>IDENTIFICATION</scope>
</reference>
<protein>
    <submittedName>
        <fullName evidence="10">Cyclic nucleotide-binding domain-containing protein</fullName>
    </submittedName>
</protein>
<reference evidence="8 9" key="2">
    <citation type="submission" date="2018-11" db="EMBL/GenBank/DDBJ databases">
        <authorList>
            <consortium name="Pathogen Informatics"/>
        </authorList>
    </citation>
    <scope>NUCLEOTIDE SEQUENCE [LARGE SCALE GENOMIC DNA]</scope>
</reference>
<evidence type="ECO:0000256" key="4">
    <source>
        <dbReference type="ARBA" id="ARBA00022737"/>
    </source>
</evidence>
<dbReference type="PROSITE" id="PS00888">
    <property type="entry name" value="CNMP_BINDING_1"/>
    <property type="match status" value="1"/>
</dbReference>
<dbReference type="EMBL" id="UZAM01006778">
    <property type="protein sequence ID" value="VDO93881.1"/>
    <property type="molecule type" value="Genomic_DNA"/>
</dbReference>
<evidence type="ECO:0000313" key="8">
    <source>
        <dbReference type="EMBL" id="VDO93881.1"/>
    </source>
</evidence>
<dbReference type="PROSITE" id="PS00889">
    <property type="entry name" value="CNMP_BINDING_2"/>
    <property type="match status" value="1"/>
</dbReference>
<gene>
    <name evidence="8" type="ORF">SBAD_LOCUS1297</name>
</gene>
<dbReference type="PRINTS" id="PR00103">
    <property type="entry name" value="CAMPKINASE"/>
</dbReference>
<dbReference type="PANTHER" id="PTHR11635:SF152">
    <property type="entry name" value="CAMP-DEPENDENT PROTEIN KINASE TYPE I REGULATORY SUBUNIT-RELATED"/>
    <property type="match status" value="1"/>
</dbReference>
<keyword evidence="6" id="KW-0114">cAMP</keyword>
<dbReference type="PROSITE" id="PS50042">
    <property type="entry name" value="CNMP_BINDING_3"/>
    <property type="match status" value="1"/>
</dbReference>
<dbReference type="CDD" id="cd00038">
    <property type="entry name" value="CAP_ED"/>
    <property type="match status" value="1"/>
</dbReference>
<proteinExistence type="inferred from homology"/>
<evidence type="ECO:0000256" key="3">
    <source>
        <dbReference type="ARBA" id="ARBA00022566"/>
    </source>
</evidence>
<dbReference type="PANTHER" id="PTHR11635">
    <property type="entry name" value="CAMP-DEPENDENT PROTEIN KINASE REGULATORY CHAIN"/>
    <property type="match status" value="1"/>
</dbReference>
<keyword evidence="4" id="KW-0677">Repeat</keyword>
<evidence type="ECO:0000259" key="7">
    <source>
        <dbReference type="PROSITE" id="PS50042"/>
    </source>
</evidence>